<dbReference type="AlphaFoldDB" id="A0A2S9JU19"/>
<dbReference type="PANTHER" id="PTHR43792">
    <property type="entry name" value="GNAT FAMILY, PUTATIVE (AFU_ORTHOLOGUE AFUA_3G00765)-RELATED-RELATED"/>
    <property type="match status" value="1"/>
</dbReference>
<gene>
    <name evidence="2" type="ORF">C5749_05990</name>
</gene>
<dbReference type="InterPro" id="IPR016181">
    <property type="entry name" value="Acyl_CoA_acyltransferase"/>
</dbReference>
<evidence type="ECO:0000313" key="2">
    <source>
        <dbReference type="EMBL" id="PRD56775.1"/>
    </source>
</evidence>
<reference evidence="2 3" key="1">
    <citation type="submission" date="2018-02" db="EMBL/GenBank/DDBJ databases">
        <title>The draft genome of Sphingobacterium gobiense H7.</title>
        <authorList>
            <person name="Li L."/>
            <person name="Liu L."/>
            <person name="Zhang X."/>
            <person name="Wang T."/>
            <person name="Liang L."/>
        </authorList>
    </citation>
    <scope>NUCLEOTIDE SEQUENCE [LARGE SCALE GENOMIC DNA]</scope>
    <source>
        <strain evidence="2 3">ACCC 05757</strain>
    </source>
</reference>
<dbReference type="SUPFAM" id="SSF55729">
    <property type="entry name" value="Acyl-CoA N-acyltransferases (Nat)"/>
    <property type="match status" value="1"/>
</dbReference>
<accession>A0A2S9JU19</accession>
<dbReference type="GO" id="GO:0016747">
    <property type="term" value="F:acyltransferase activity, transferring groups other than amino-acyl groups"/>
    <property type="evidence" value="ECO:0007669"/>
    <property type="project" value="InterPro"/>
</dbReference>
<evidence type="ECO:0000313" key="3">
    <source>
        <dbReference type="Proteomes" id="UP000238642"/>
    </source>
</evidence>
<dbReference type="InterPro" id="IPR000182">
    <property type="entry name" value="GNAT_dom"/>
</dbReference>
<name>A0A2S9JU19_9SPHI</name>
<dbReference type="EMBL" id="PVBS01000001">
    <property type="protein sequence ID" value="PRD56775.1"/>
    <property type="molecule type" value="Genomic_DNA"/>
</dbReference>
<dbReference type="PROSITE" id="PS51186">
    <property type="entry name" value="GNAT"/>
    <property type="match status" value="1"/>
</dbReference>
<comment type="caution">
    <text evidence="2">The sequence shown here is derived from an EMBL/GenBank/DDBJ whole genome shotgun (WGS) entry which is preliminary data.</text>
</comment>
<protein>
    <submittedName>
        <fullName evidence="2">GNAT family N-acetyltransferase</fullName>
    </submittedName>
</protein>
<keyword evidence="2" id="KW-0808">Transferase</keyword>
<feature type="domain" description="N-acetyltransferase" evidence="1">
    <location>
        <begin position="10"/>
        <end position="174"/>
    </location>
</feature>
<dbReference type="Pfam" id="PF13302">
    <property type="entry name" value="Acetyltransf_3"/>
    <property type="match status" value="1"/>
</dbReference>
<dbReference type="InterPro" id="IPR051531">
    <property type="entry name" value="N-acetyltransferase"/>
</dbReference>
<dbReference type="PANTHER" id="PTHR43792:SF16">
    <property type="entry name" value="N-ACETYLTRANSFERASE DOMAIN-CONTAINING PROTEIN"/>
    <property type="match status" value="1"/>
</dbReference>
<evidence type="ECO:0000259" key="1">
    <source>
        <dbReference type="PROSITE" id="PS51186"/>
    </source>
</evidence>
<dbReference type="OrthoDB" id="9788916at2"/>
<sequence>MKIYAETERLILREILPTDVDAMFELDSDPDVHRYLGNNPVDDKDQIYRAIEFIRNQYVKFGIGRWAIVDKQTNQFIGWSGLKYVTDETNGHTNYYDLGYRLIKRYWGNGIATEAALASIEYGFKILGLNEIYAIADQENDGSNRILRKVGFTFIEAFELDGIRLNWYRIQKQL</sequence>
<dbReference type="RefSeq" id="WP_105723919.1">
    <property type="nucleotide sequence ID" value="NZ_PVBS01000001.1"/>
</dbReference>
<keyword evidence="3" id="KW-1185">Reference proteome</keyword>
<organism evidence="2 3">
    <name type="scientific">Sphingobacterium gobiense</name>
    <dbReference type="NCBI Taxonomy" id="1382456"/>
    <lineage>
        <taxon>Bacteria</taxon>
        <taxon>Pseudomonadati</taxon>
        <taxon>Bacteroidota</taxon>
        <taxon>Sphingobacteriia</taxon>
        <taxon>Sphingobacteriales</taxon>
        <taxon>Sphingobacteriaceae</taxon>
        <taxon>Sphingobacterium</taxon>
    </lineage>
</organism>
<dbReference type="Gene3D" id="3.40.630.30">
    <property type="match status" value="1"/>
</dbReference>
<proteinExistence type="predicted"/>
<dbReference type="Proteomes" id="UP000238642">
    <property type="component" value="Unassembled WGS sequence"/>
</dbReference>